<evidence type="ECO:0000259" key="2">
    <source>
        <dbReference type="Pfam" id="PF11706"/>
    </source>
</evidence>
<evidence type="ECO:0000313" key="3">
    <source>
        <dbReference type="EMBL" id="BCT77027.1"/>
    </source>
</evidence>
<protein>
    <recommendedName>
        <fullName evidence="2">Zinc finger CGNR domain-containing protein</fullName>
    </recommendedName>
</protein>
<dbReference type="PANTHER" id="PTHR35525">
    <property type="entry name" value="BLL6575 PROTEIN"/>
    <property type="match status" value="1"/>
</dbReference>
<proteinExistence type="predicted"/>
<dbReference type="InterPro" id="IPR010852">
    <property type="entry name" value="ABATE"/>
</dbReference>
<dbReference type="Proteomes" id="UP001319861">
    <property type="component" value="Chromosome"/>
</dbReference>
<dbReference type="InterPro" id="IPR023286">
    <property type="entry name" value="ABATE_dom_sf"/>
</dbReference>
<dbReference type="PANTHER" id="PTHR35525:SF3">
    <property type="entry name" value="BLL6575 PROTEIN"/>
    <property type="match status" value="1"/>
</dbReference>
<name>A0ABM7PXJ6_SINCY</name>
<dbReference type="RefSeq" id="WP_229229778.1">
    <property type="nucleotide sequence ID" value="NZ_AP024525.1"/>
</dbReference>
<gene>
    <name evidence="3" type="ORF">SCMU_28690</name>
</gene>
<dbReference type="EMBL" id="AP024525">
    <property type="protein sequence ID" value="BCT77027.1"/>
    <property type="molecule type" value="Genomic_DNA"/>
</dbReference>
<accession>A0ABM7PXJ6</accession>
<evidence type="ECO:0000313" key="4">
    <source>
        <dbReference type="Proteomes" id="UP001319861"/>
    </source>
</evidence>
<dbReference type="SUPFAM" id="SSF160904">
    <property type="entry name" value="Jann2411-like"/>
    <property type="match status" value="1"/>
</dbReference>
<feature type="domain" description="Zinc finger CGNR" evidence="2">
    <location>
        <begin position="195"/>
        <end position="232"/>
    </location>
</feature>
<dbReference type="Pfam" id="PF11706">
    <property type="entry name" value="zf-CGNR"/>
    <property type="match status" value="1"/>
</dbReference>
<feature type="region of interest" description="Disordered" evidence="1">
    <location>
        <begin position="68"/>
        <end position="113"/>
    </location>
</feature>
<sequence>MIPTEAGPRAPVRSLFLLFESRVPGLPDGLYHGYQIRRVAEAAGIPLEAPFDLDAYLDGLRAKLYGGGAHDDGDAPPAAPSPSAGVHQTDRPATGSPGGPATQTPWDAVCPDPDDTDVRPVALLRDRLLTALTEPDDARSAELLNAAGRDYDLSPAVDAEGRPRVLWARNDVVSRLAAVLVPAAMSIAAPRQRLRIRRCTDLECRTLFLDRSRDGRGLYCTRRCAARVRGRRRGDGALRE</sequence>
<organism evidence="3 4">
    <name type="scientific">Sinomonas cyclohexanicum</name>
    <name type="common">Corynebacterium cyclohexanicum</name>
    <dbReference type="NCBI Taxonomy" id="322009"/>
    <lineage>
        <taxon>Bacteria</taxon>
        <taxon>Bacillati</taxon>
        <taxon>Actinomycetota</taxon>
        <taxon>Actinomycetes</taxon>
        <taxon>Micrococcales</taxon>
        <taxon>Micrococcaceae</taxon>
        <taxon>Sinomonas</taxon>
    </lineage>
</organism>
<evidence type="ECO:0000256" key="1">
    <source>
        <dbReference type="SAM" id="MobiDB-lite"/>
    </source>
</evidence>
<dbReference type="Gene3D" id="1.10.3300.10">
    <property type="entry name" value="Jann2411-like domain"/>
    <property type="match status" value="1"/>
</dbReference>
<dbReference type="InterPro" id="IPR021005">
    <property type="entry name" value="Znf_CGNR"/>
</dbReference>
<keyword evidence="4" id="KW-1185">Reference proteome</keyword>
<reference evidence="3 4" key="1">
    <citation type="journal article" date="2021" name="J. Biosci. Bioeng.">
        <title>Identification and characterization of a chc gene cluster responsible for the aromatization pathway of cyclohexanecarboxylate degradation in Sinomonas cyclohexanicum ATCC 51369.</title>
        <authorList>
            <person name="Yamamoto T."/>
            <person name="Hasegawa Y."/>
            <person name="Lau P.C.K."/>
            <person name="Iwaki H."/>
        </authorList>
    </citation>
    <scope>NUCLEOTIDE SEQUENCE [LARGE SCALE GENOMIC DNA]</scope>
    <source>
        <strain evidence="3 4">ATCC 51369</strain>
    </source>
</reference>